<dbReference type="AlphaFoldDB" id="A0A378WNZ0"/>
<organism evidence="2 3">
    <name type="scientific">Nocardia africana</name>
    <dbReference type="NCBI Taxonomy" id="134964"/>
    <lineage>
        <taxon>Bacteria</taxon>
        <taxon>Bacillati</taxon>
        <taxon>Actinomycetota</taxon>
        <taxon>Actinomycetes</taxon>
        <taxon>Mycobacteriales</taxon>
        <taxon>Nocardiaceae</taxon>
        <taxon>Nocardia</taxon>
    </lineage>
</organism>
<evidence type="ECO:0000313" key="2">
    <source>
        <dbReference type="EMBL" id="SUA42958.1"/>
    </source>
</evidence>
<evidence type="ECO:0000256" key="1">
    <source>
        <dbReference type="SAM" id="MobiDB-lite"/>
    </source>
</evidence>
<feature type="compositionally biased region" description="Basic and acidic residues" evidence="1">
    <location>
        <begin position="1"/>
        <end position="11"/>
    </location>
</feature>
<reference evidence="2 3" key="1">
    <citation type="submission" date="2018-06" db="EMBL/GenBank/DDBJ databases">
        <authorList>
            <consortium name="Pathogen Informatics"/>
            <person name="Doyle S."/>
        </authorList>
    </citation>
    <scope>NUCLEOTIDE SEQUENCE [LARGE SCALE GENOMIC DNA]</scope>
    <source>
        <strain evidence="2 3">NCTC13184</strain>
    </source>
</reference>
<name>A0A378WNZ0_9NOCA</name>
<sequence>MLDELPRREPGRTQIPCARDRLPQLSTPDLTALRRVADALRDWRPHTDSRQPR</sequence>
<dbReference type="Proteomes" id="UP000255082">
    <property type="component" value="Unassembled WGS sequence"/>
</dbReference>
<accession>A0A378WNZ0</accession>
<evidence type="ECO:0000313" key="3">
    <source>
        <dbReference type="Proteomes" id="UP000255082"/>
    </source>
</evidence>
<protein>
    <submittedName>
        <fullName evidence="2">Uncharacterized protein</fullName>
    </submittedName>
</protein>
<gene>
    <name evidence="2" type="ORF">NCTC13184_02318</name>
</gene>
<dbReference type="EMBL" id="UGRU01000001">
    <property type="protein sequence ID" value="SUA42958.1"/>
    <property type="molecule type" value="Genomic_DNA"/>
</dbReference>
<proteinExistence type="predicted"/>
<feature type="region of interest" description="Disordered" evidence="1">
    <location>
        <begin position="1"/>
        <end position="23"/>
    </location>
</feature>